<dbReference type="RefSeq" id="WP_146954717.1">
    <property type="nucleotide sequence ID" value="NZ_BAABBJ010000013.1"/>
</dbReference>
<dbReference type="EMBL" id="BKAL01000019">
    <property type="protein sequence ID" value="GEP70950.1"/>
    <property type="molecule type" value="Genomic_DNA"/>
</dbReference>
<name>A0A512PIB7_9CELL</name>
<dbReference type="AlphaFoldDB" id="A0A512PIB7"/>
<keyword evidence="2" id="KW-1185">Reference proteome</keyword>
<accession>A0A512PIB7</accession>
<comment type="caution">
    <text evidence="1">The sequence shown here is derived from an EMBL/GenBank/DDBJ whole genome shotgun (WGS) entry which is preliminary data.</text>
</comment>
<gene>
    <name evidence="1" type="ORF">CSO01_36650</name>
</gene>
<evidence type="ECO:0000313" key="2">
    <source>
        <dbReference type="Proteomes" id="UP000321798"/>
    </source>
</evidence>
<dbReference type="OrthoDB" id="9915896at2"/>
<sequence>MKFKLRVPAVEASRCRLHRDAYRRFYKSQWKARKAGSPSAEQPYVPEPVYVEQIAVTPEVVEILAAISRDLDFVTRKLSQDLQHYRGDNIKHVRDARAKAASSSEQLSTLVDVMRGAKRYVAVTRGKGARRAPGTS</sequence>
<dbReference type="Proteomes" id="UP000321798">
    <property type="component" value="Unassembled WGS sequence"/>
</dbReference>
<protein>
    <submittedName>
        <fullName evidence="1">Uncharacterized protein</fullName>
    </submittedName>
</protein>
<organism evidence="1 2">
    <name type="scientific">Cellulomonas soli</name>
    <dbReference type="NCBI Taxonomy" id="931535"/>
    <lineage>
        <taxon>Bacteria</taxon>
        <taxon>Bacillati</taxon>
        <taxon>Actinomycetota</taxon>
        <taxon>Actinomycetes</taxon>
        <taxon>Micrococcales</taxon>
        <taxon>Cellulomonadaceae</taxon>
        <taxon>Cellulomonas</taxon>
    </lineage>
</organism>
<proteinExistence type="predicted"/>
<reference evidence="1 2" key="1">
    <citation type="submission" date="2019-07" db="EMBL/GenBank/DDBJ databases">
        <title>Whole genome shotgun sequence of Cellulomonas soli NBRC 109434.</title>
        <authorList>
            <person name="Hosoyama A."/>
            <person name="Uohara A."/>
            <person name="Ohji S."/>
            <person name="Ichikawa N."/>
        </authorList>
    </citation>
    <scope>NUCLEOTIDE SEQUENCE [LARGE SCALE GENOMIC DNA]</scope>
    <source>
        <strain evidence="1 2">NBRC 109434</strain>
    </source>
</reference>
<evidence type="ECO:0000313" key="1">
    <source>
        <dbReference type="EMBL" id="GEP70950.1"/>
    </source>
</evidence>